<evidence type="ECO:0000256" key="1">
    <source>
        <dbReference type="SAM" id="SignalP"/>
    </source>
</evidence>
<organism evidence="2 3">
    <name type="scientific">Lacipirellula parvula</name>
    <dbReference type="NCBI Taxonomy" id="2650471"/>
    <lineage>
        <taxon>Bacteria</taxon>
        <taxon>Pseudomonadati</taxon>
        <taxon>Planctomycetota</taxon>
        <taxon>Planctomycetia</taxon>
        <taxon>Pirellulales</taxon>
        <taxon>Lacipirellulaceae</taxon>
        <taxon>Lacipirellula</taxon>
    </lineage>
</organism>
<feature type="signal peptide" evidence="1">
    <location>
        <begin position="1"/>
        <end position="19"/>
    </location>
</feature>
<evidence type="ECO:0000313" key="2">
    <source>
        <dbReference type="EMBL" id="BBO31454.1"/>
    </source>
</evidence>
<evidence type="ECO:0000313" key="3">
    <source>
        <dbReference type="Proteomes" id="UP000326837"/>
    </source>
</evidence>
<keyword evidence="1" id="KW-0732">Signal</keyword>
<feature type="chain" id="PRO_5024867037" description="PEP-CTERM protein-sorting domain-containing protein" evidence="1">
    <location>
        <begin position="20"/>
        <end position="239"/>
    </location>
</feature>
<dbReference type="AlphaFoldDB" id="A0A5K7X462"/>
<protein>
    <recommendedName>
        <fullName evidence="4">PEP-CTERM protein-sorting domain-containing protein</fullName>
    </recommendedName>
</protein>
<reference evidence="3" key="1">
    <citation type="submission" date="2019-10" db="EMBL/GenBank/DDBJ databases">
        <title>Lacipirellula parvula gen. nov., sp. nov., representing a lineage of planctomycetes widespread in freshwater anoxic habitats, and description of the family Lacipirellulaceae.</title>
        <authorList>
            <person name="Dedysh S.N."/>
            <person name="Kulichevskaya I.S."/>
            <person name="Beletsky A.V."/>
            <person name="Rakitin A.L."/>
            <person name="Mardanov A.V."/>
            <person name="Ivanova A.A."/>
            <person name="Saltykova V.X."/>
            <person name="Rijpstra W.I.C."/>
            <person name="Sinninghe Damste J.S."/>
            <person name="Ravin N.V."/>
        </authorList>
    </citation>
    <scope>NUCLEOTIDE SEQUENCE [LARGE SCALE GENOMIC DNA]</scope>
    <source>
        <strain evidence="3">PX69</strain>
    </source>
</reference>
<accession>A0A5K7X462</accession>
<gene>
    <name evidence="2" type="ORF">PLANPX_1066</name>
</gene>
<sequence length="239" mass="24756">MSSKSTWLLAMLGIASVQALPATAREVFFDSVVGFDDVDVEIAYSESGRSGVNPLYEAKSDLRSAGTLQLHNGVTSTGETSNELFFDVIVDTDDVDPPIDLAIGVTTPGGTAANITQVGNISPLPTSFSLSVLLTDPAGSSLPVMLKFAGQTAAGLAFDRVGGVALDIQGSTIGLIFNLRISDPQLYSSAAPVFSSLSATASLIPEPATGALLATSLLGLAVARRRFSRHPSATSPRRE</sequence>
<dbReference type="EMBL" id="AP021861">
    <property type="protein sequence ID" value="BBO31454.1"/>
    <property type="molecule type" value="Genomic_DNA"/>
</dbReference>
<name>A0A5K7X462_9BACT</name>
<dbReference type="NCBIfam" id="TIGR02595">
    <property type="entry name" value="PEP_CTERM"/>
    <property type="match status" value="1"/>
</dbReference>
<proteinExistence type="predicted"/>
<dbReference type="KEGG" id="lpav:PLANPX_1066"/>
<dbReference type="Proteomes" id="UP000326837">
    <property type="component" value="Chromosome"/>
</dbReference>
<keyword evidence="3" id="KW-1185">Reference proteome</keyword>
<dbReference type="RefSeq" id="WP_152097598.1">
    <property type="nucleotide sequence ID" value="NZ_AP021861.1"/>
</dbReference>
<dbReference type="InterPro" id="IPR013424">
    <property type="entry name" value="Ice-binding_C"/>
</dbReference>
<evidence type="ECO:0008006" key="4">
    <source>
        <dbReference type="Google" id="ProtNLM"/>
    </source>
</evidence>